<dbReference type="STRING" id="1002809.SSIL_3260"/>
<sequence length="85" mass="10284">MVLLELLWWILEKYGDLFEDSSRLFENPEHLLEELSFLLENNQFIRTIFILLESFHHILENNRSLDFAHKKKPPGIGWLLRNSFQ</sequence>
<gene>
    <name evidence="1" type="ordered locus">SSIL_3260</name>
</gene>
<reference evidence="1 2" key="2">
    <citation type="journal article" date="2012" name="J. Biosci. Bioeng.">
        <title>Complete genome sequence and characterization of the N-acylhomoserine lactone-degrading gene of the potato leaf-associated Solibacillus silvestris.</title>
        <authorList>
            <person name="Morohoshi T."/>
            <person name="Tominaga Y."/>
            <person name="Someya N."/>
            <person name="Ikeda T."/>
        </authorList>
    </citation>
    <scope>NUCLEOTIDE SEQUENCE [LARGE SCALE GENOMIC DNA]</scope>
    <source>
        <strain evidence="1 2">StLB046</strain>
    </source>
</reference>
<dbReference type="KEGG" id="siv:SSIL_3260"/>
<dbReference type="EMBL" id="AP012157">
    <property type="protein sequence ID" value="BAK17683.1"/>
    <property type="molecule type" value="Genomic_DNA"/>
</dbReference>
<dbReference type="AlphaFoldDB" id="F2F2Z5"/>
<evidence type="ECO:0000313" key="1">
    <source>
        <dbReference type="EMBL" id="BAK17683.1"/>
    </source>
</evidence>
<reference evidence="2" key="1">
    <citation type="submission" date="2011-04" db="EMBL/GenBank/DDBJ databases">
        <title>Genome sequence of Solibacillus silvestris StLB046.</title>
        <authorList>
            <person name="Morohoshi T."/>
            <person name="Someya N."/>
            <person name="Ikeda T."/>
        </authorList>
    </citation>
    <scope>NUCLEOTIDE SEQUENCE [LARGE SCALE GENOMIC DNA]</scope>
    <source>
        <strain evidence="2">StLB046</strain>
    </source>
</reference>
<keyword evidence="2" id="KW-1185">Reference proteome</keyword>
<evidence type="ECO:0000313" key="2">
    <source>
        <dbReference type="Proteomes" id="UP000006691"/>
    </source>
</evidence>
<dbReference type="Proteomes" id="UP000006691">
    <property type="component" value="Chromosome"/>
</dbReference>
<organism evidence="1 2">
    <name type="scientific">Solibacillus silvestris (strain StLB046)</name>
    <name type="common">Bacillus silvestris</name>
    <dbReference type="NCBI Taxonomy" id="1002809"/>
    <lineage>
        <taxon>Bacteria</taxon>
        <taxon>Bacillati</taxon>
        <taxon>Bacillota</taxon>
        <taxon>Bacilli</taxon>
        <taxon>Bacillales</taxon>
        <taxon>Caryophanaceae</taxon>
        <taxon>Solibacillus</taxon>
    </lineage>
</organism>
<proteinExistence type="predicted"/>
<accession>F2F2Z5</accession>
<name>F2F2Z5_SOLSS</name>
<dbReference type="HOGENOM" id="CLU_2510933_0_0_9"/>
<protein>
    <submittedName>
        <fullName evidence="1">Dehydrogenase with different specificities</fullName>
    </submittedName>
</protein>